<dbReference type="FunFam" id="3.30.70.250:FF:000005">
    <property type="entry name" value="Malonyl-CoA-acyl carrier protein transacylase, mitochondrial"/>
    <property type="match status" value="1"/>
</dbReference>
<keyword evidence="4" id="KW-0444">Lipid biosynthesis</keyword>
<gene>
    <name evidence="14" type="ORF">PHAECO_LOCUS6895</name>
</gene>
<dbReference type="InterPro" id="IPR052760">
    <property type="entry name" value="Mitochondrial_malonyltrans"/>
</dbReference>
<dbReference type="GO" id="GO:0006633">
    <property type="term" value="P:fatty acid biosynthetic process"/>
    <property type="evidence" value="ECO:0007669"/>
    <property type="project" value="UniProtKB-KW"/>
</dbReference>
<evidence type="ECO:0000256" key="9">
    <source>
        <dbReference type="ARBA" id="ARBA00023128"/>
    </source>
</evidence>
<reference evidence="14" key="2">
    <citation type="submission" date="2022-10" db="EMBL/GenBank/DDBJ databases">
        <authorList>
            <consortium name="ENA_rothamsted_submissions"/>
            <consortium name="culmorum"/>
            <person name="King R."/>
        </authorList>
    </citation>
    <scope>NUCLEOTIDE SEQUENCE</scope>
</reference>
<dbReference type="Gene3D" id="3.40.366.10">
    <property type="entry name" value="Malonyl-Coenzyme A Acyl Carrier Protein, domain 2"/>
    <property type="match status" value="1"/>
</dbReference>
<dbReference type="SUPFAM" id="SSF52151">
    <property type="entry name" value="FabD/lysophospholipase-like"/>
    <property type="match status" value="1"/>
</dbReference>
<keyword evidence="9" id="KW-0496">Mitochondrion</keyword>
<comment type="subcellular location">
    <subcellularLocation>
        <location evidence="1">Mitochondrion</location>
    </subcellularLocation>
</comment>
<evidence type="ECO:0000256" key="2">
    <source>
        <dbReference type="ARBA" id="ARBA00005194"/>
    </source>
</evidence>
<evidence type="ECO:0000313" key="14">
    <source>
        <dbReference type="EMBL" id="CAH1155762.1"/>
    </source>
</evidence>
<dbReference type="GO" id="GO:0004314">
    <property type="term" value="F:[acyl-carrier-protein] S-malonyltransferase activity"/>
    <property type="evidence" value="ECO:0007669"/>
    <property type="project" value="UniProtKB-EC"/>
</dbReference>
<dbReference type="AlphaFoldDB" id="A0A9P0GMC4"/>
<evidence type="ECO:0000256" key="11">
    <source>
        <dbReference type="ARBA" id="ARBA00061523"/>
    </source>
</evidence>
<comment type="similarity">
    <text evidence="11">Belongs to the type II malonyltransferase family.</text>
</comment>
<evidence type="ECO:0000256" key="10">
    <source>
        <dbReference type="ARBA" id="ARBA00023160"/>
    </source>
</evidence>
<dbReference type="Gene3D" id="3.30.70.250">
    <property type="entry name" value="Malonyl-CoA ACP transacylase, ACP-binding"/>
    <property type="match status" value="1"/>
</dbReference>
<dbReference type="EC" id="2.3.1.39" evidence="3"/>
<dbReference type="SMART" id="SM00827">
    <property type="entry name" value="PKS_AT"/>
    <property type="match status" value="1"/>
</dbReference>
<keyword evidence="7" id="KW-0809">Transit peptide</keyword>
<dbReference type="InterPro" id="IPR016036">
    <property type="entry name" value="Malonyl_transacylase_ACP-bd"/>
</dbReference>
<evidence type="ECO:0000256" key="1">
    <source>
        <dbReference type="ARBA" id="ARBA00004173"/>
    </source>
</evidence>
<dbReference type="Proteomes" id="UP001153737">
    <property type="component" value="Chromosome 2"/>
</dbReference>
<dbReference type="SUPFAM" id="SSF55048">
    <property type="entry name" value="Probable ACP-binding domain of malonyl-CoA ACP transacylase"/>
    <property type="match status" value="1"/>
</dbReference>
<evidence type="ECO:0000256" key="12">
    <source>
        <dbReference type="ARBA" id="ARBA00077751"/>
    </source>
</evidence>
<dbReference type="PANTHER" id="PTHR47170:SF2">
    <property type="entry name" value="MALONYL-COA:ACP TRANSACYLASE (MAT) DOMAIN-CONTAINING PROTEIN"/>
    <property type="match status" value="1"/>
</dbReference>
<reference evidence="14" key="1">
    <citation type="submission" date="2022-01" db="EMBL/GenBank/DDBJ databases">
        <authorList>
            <person name="King R."/>
        </authorList>
    </citation>
    <scope>NUCLEOTIDE SEQUENCE</scope>
</reference>
<dbReference type="InterPro" id="IPR001227">
    <property type="entry name" value="Ac_transferase_dom_sf"/>
</dbReference>
<dbReference type="EMBL" id="OU896708">
    <property type="protein sequence ID" value="CAH1155762.1"/>
    <property type="molecule type" value="Genomic_DNA"/>
</dbReference>
<evidence type="ECO:0000256" key="8">
    <source>
        <dbReference type="ARBA" id="ARBA00023098"/>
    </source>
</evidence>
<evidence type="ECO:0000256" key="5">
    <source>
        <dbReference type="ARBA" id="ARBA00022679"/>
    </source>
</evidence>
<sequence>MNFPRSLLKLSSEIMLKKYRIYKHCQSIRQLSLSNAILCKSQSDDSKETLQDSPLKKLLEDSASFQDITNKEQQWVTLPYPEGTNVRKQGEFEKKNKKDPRDTSIILFPGQGSQYVGMAKNLLKFPMVKDLFELANYILRYDLLKLCLHGPKEQLDSTKYAQSAIMVCSLAAIEQLKEERPNAIANCVGTAGFSLGEITALVFAGALGFERALQLVRIRGEAMQLASEAYKGGMLTVLYQPDSKVNYACLKAKEWAVDKGDPLPECKVATYVYPHCKVIAGSESALEFFEKNYQQFNIRKIIRLPVSGPFHTELMRPAMETFRKALHKSEILDPVISVYSNVDGKKYRNAEHIRRQLPKHMIKPVKWEQLMHTVFERDSDSHYPRVFEVGPGTSLRAILKQVNAKAWSECYSIPA</sequence>
<keyword evidence="10" id="KW-0275">Fatty acid biosynthesis</keyword>
<dbReference type="Pfam" id="PF00698">
    <property type="entry name" value="Acyl_transf_1"/>
    <property type="match status" value="1"/>
</dbReference>
<keyword evidence="15" id="KW-1185">Reference proteome</keyword>
<evidence type="ECO:0000256" key="4">
    <source>
        <dbReference type="ARBA" id="ARBA00022516"/>
    </source>
</evidence>
<evidence type="ECO:0000256" key="3">
    <source>
        <dbReference type="ARBA" id="ARBA00013258"/>
    </source>
</evidence>
<evidence type="ECO:0000313" key="15">
    <source>
        <dbReference type="Proteomes" id="UP001153737"/>
    </source>
</evidence>
<accession>A0A9P0GMC4</accession>
<evidence type="ECO:0000259" key="13">
    <source>
        <dbReference type="SMART" id="SM00827"/>
    </source>
</evidence>
<name>A0A9P0GMC4_PHACE</name>
<feature type="domain" description="Malonyl-CoA:ACP transacylase (MAT)" evidence="13">
    <location>
        <begin position="107"/>
        <end position="412"/>
    </location>
</feature>
<organism evidence="14 15">
    <name type="scientific">Phaedon cochleariae</name>
    <name type="common">Mustard beetle</name>
    <dbReference type="NCBI Taxonomy" id="80249"/>
    <lineage>
        <taxon>Eukaryota</taxon>
        <taxon>Metazoa</taxon>
        <taxon>Ecdysozoa</taxon>
        <taxon>Arthropoda</taxon>
        <taxon>Hexapoda</taxon>
        <taxon>Insecta</taxon>
        <taxon>Pterygota</taxon>
        <taxon>Neoptera</taxon>
        <taxon>Endopterygota</taxon>
        <taxon>Coleoptera</taxon>
        <taxon>Polyphaga</taxon>
        <taxon>Cucujiformia</taxon>
        <taxon>Chrysomeloidea</taxon>
        <taxon>Chrysomelidae</taxon>
        <taxon>Chrysomelinae</taxon>
        <taxon>Chrysomelini</taxon>
        <taxon>Phaedon</taxon>
    </lineage>
</organism>
<evidence type="ECO:0000256" key="6">
    <source>
        <dbReference type="ARBA" id="ARBA00022832"/>
    </source>
</evidence>
<keyword evidence="8" id="KW-0443">Lipid metabolism</keyword>
<dbReference type="OrthoDB" id="541883at2759"/>
<protein>
    <recommendedName>
        <fullName evidence="3">[acyl-carrier-protein] S-malonyltransferase</fullName>
        <ecNumber evidence="3">2.3.1.39</ecNumber>
    </recommendedName>
    <alternativeName>
        <fullName evidence="12">[Acyl-carrier-protein] malonyltransferase</fullName>
    </alternativeName>
</protein>
<dbReference type="PANTHER" id="PTHR47170">
    <property type="entry name" value="MALONYL-COA ACP TRANSACYLASE, ACP-BINDING"/>
    <property type="match status" value="1"/>
</dbReference>
<proteinExistence type="inferred from homology"/>
<dbReference type="InterPro" id="IPR016035">
    <property type="entry name" value="Acyl_Trfase/lysoPLipase"/>
</dbReference>
<comment type="pathway">
    <text evidence="2">Lipid metabolism; fatty acid biosynthesis.</text>
</comment>
<keyword evidence="5" id="KW-0808">Transferase</keyword>
<evidence type="ECO:0000256" key="7">
    <source>
        <dbReference type="ARBA" id="ARBA00022946"/>
    </source>
</evidence>
<keyword evidence="6" id="KW-0276">Fatty acid metabolism</keyword>
<dbReference type="GO" id="GO:0005739">
    <property type="term" value="C:mitochondrion"/>
    <property type="evidence" value="ECO:0007669"/>
    <property type="project" value="UniProtKB-SubCell"/>
</dbReference>
<dbReference type="InterPro" id="IPR014043">
    <property type="entry name" value="Acyl_transferase_dom"/>
</dbReference>